<feature type="signal peptide" evidence="1">
    <location>
        <begin position="1"/>
        <end position="20"/>
    </location>
</feature>
<evidence type="ECO:0000259" key="2">
    <source>
        <dbReference type="Pfam" id="PF01345"/>
    </source>
</evidence>
<dbReference type="NCBIfam" id="TIGR04131">
    <property type="entry name" value="Bac_Flav_CTERM"/>
    <property type="match status" value="1"/>
</dbReference>
<dbReference type="InterPro" id="IPR001434">
    <property type="entry name" value="OmcB-like_DUF11"/>
</dbReference>
<keyword evidence="5" id="KW-1185">Reference proteome</keyword>
<reference evidence="5" key="1">
    <citation type="journal article" date="2019" name="Int. J. Syst. Evol. Microbiol.">
        <title>The Global Catalogue of Microorganisms (GCM) 10K type strain sequencing project: providing services to taxonomists for standard genome sequencing and annotation.</title>
        <authorList>
            <consortium name="The Broad Institute Genomics Platform"/>
            <consortium name="The Broad Institute Genome Sequencing Center for Infectious Disease"/>
            <person name="Wu L."/>
            <person name="Ma J."/>
        </authorList>
    </citation>
    <scope>NUCLEOTIDE SEQUENCE [LARGE SCALE GENOMIC DNA]</scope>
    <source>
        <strain evidence="5">KCTC 52298</strain>
    </source>
</reference>
<organism evidence="4 5">
    <name type="scientific">Sphingobacterium tabacisoli</name>
    <dbReference type="NCBI Taxonomy" id="2044855"/>
    <lineage>
        <taxon>Bacteria</taxon>
        <taxon>Pseudomonadati</taxon>
        <taxon>Bacteroidota</taxon>
        <taxon>Sphingobacteriia</taxon>
        <taxon>Sphingobacteriales</taxon>
        <taxon>Sphingobacteriaceae</taxon>
        <taxon>Sphingobacterium</taxon>
    </lineage>
</organism>
<dbReference type="Pfam" id="PF01345">
    <property type="entry name" value="DUF11"/>
    <property type="match status" value="1"/>
</dbReference>
<evidence type="ECO:0000313" key="4">
    <source>
        <dbReference type="EMBL" id="MFD2555140.1"/>
    </source>
</evidence>
<dbReference type="EMBL" id="JBHULD010000014">
    <property type="protein sequence ID" value="MFD2555140.1"/>
    <property type="molecule type" value="Genomic_DNA"/>
</dbReference>
<feature type="domain" description="MBG" evidence="3">
    <location>
        <begin position="780"/>
        <end position="846"/>
    </location>
</feature>
<dbReference type="Gene3D" id="2.60.40.10">
    <property type="entry name" value="Immunoglobulins"/>
    <property type="match status" value="1"/>
</dbReference>
<sequence length="1308" mass="138451">MKEKYVFFILLFLLSNSVLGQAPSHIYASEDTGIIYKGTGGSKAMEEDGNIGYLDVGYQGTFGVPMEAQVLLKYNLPAIPEGYKVESANLYFPIIGGTIQSAANFSLKAAPSLNHGWVQDAVNTSTLPAPIAGSTIARSVATNAPTAKPVIGPFDFTSYVSGEISKSDPRATFILSAFTAEQATAANITSFDHYIQSTETHIGGTERPYLIITYTEIVEIKITGVTDGGLYNSNVTPHFNVGTATLNGHPFNSGTIISTEGTYTLSVTAGNQIKIIQFTIDKTRPTATVIINNGSYFTNHEYVDVRITPDPGVTDIVSMRYSVNDSPVSTTQAYQSRFSIGVGSENGAKSVKVQLIDAAGNISPLYFWNFALNTTIPTGSLMINNRAAYTTAQEVDILITPDASANEIVTMQFSADNNTWSPIEDYNPSKRYTLPLGDGDKIVYVRLVDRFGNVGILKQSILLDMNGPTIASVVGSDNRTYKKNDVLAFTVTFDEEVEVTGTPYLEVSIGTKTVQAVYSGGNGTKELNFKYTVQATDLDLDGIAISSLKLNPNDKIVDAVGHNSTLAWSSFPLTTGIIVIGEQADISITMTAQPNPTTYGGRVTATITVSNNGTDEATNVRVKADIPAGFQYISATKGGVYEAGKVNWTFPQLANGGSEKLEIVLEAKSVGARTIAATVESSSHDPDKTNNTKAVAITVAKAALPDFTFADASYTYDGTAKSLQATDLPAGATVSSYTNNGQIEAGVYSVTATIDGGNNYENGSKTATLTITKAALPDFTFANAGYTYDGTTKSLVATNLPAGATVNSYTNNDQTEAGVYSVKATIDGGNNYENGSKTAKLTISKAAQPDFTFADASYTYDGTTKSLVAINLPASATVSSYTNNGQTEVGVYSVTATIDGGNNYENGSKTATLSITKAILPDFTFADANYTYDGTTKSLSATDLPSGATVSSYTNNGQTEVGVYSVTATIDGGNNYVSGSKRAKLTITKAALPDFTFADASYTYDGTAKSLQATDLPAGATVSDYTNNNQTEGGVYSVTATIDGGNNYASGSKTAKLTITKATLPNFTFADANYTYDGTAKSLSATDLPAGATVSSYTNNGQTEAGVYTVTATIDGGNNYENGSKMAKLMITKATQTISFNDPGVLNRDAGTVALDITSSSGLPVSVSVDDASIATISGTNLRVLHLGTVKVTAIQAGNENYEAATAVTMSIRIDAGATLPIIVHQAVSPNGDGINEFLMIEGIGNYPENKVTIFDKNGVVLAEIQGYDNRDRLFFGRGHRDGTYYYYIDLKDGNTWKRERGFFVIRR</sequence>
<name>A0ABW5L539_9SPHI</name>
<accession>A0ABW5L539</accession>
<feature type="domain" description="MBG" evidence="3">
    <location>
        <begin position="924"/>
        <end position="990"/>
    </location>
</feature>
<dbReference type="RefSeq" id="WP_210353503.1">
    <property type="nucleotide sequence ID" value="NZ_JAEQMU010000001.1"/>
</dbReference>
<dbReference type="InterPro" id="IPR043772">
    <property type="entry name" value="MBG_3"/>
</dbReference>
<feature type="domain" description="MBG" evidence="3">
    <location>
        <begin position="852"/>
        <end position="918"/>
    </location>
</feature>
<feature type="domain" description="MBG" evidence="3">
    <location>
        <begin position="1068"/>
        <end position="1135"/>
    </location>
</feature>
<evidence type="ECO:0000313" key="5">
    <source>
        <dbReference type="Proteomes" id="UP001597440"/>
    </source>
</evidence>
<proteinExistence type="predicted"/>
<feature type="chain" id="PRO_5047109301" evidence="1">
    <location>
        <begin position="21"/>
        <end position="1308"/>
    </location>
</feature>
<dbReference type="Proteomes" id="UP001597440">
    <property type="component" value="Unassembled WGS sequence"/>
</dbReference>
<feature type="domain" description="MBG" evidence="3">
    <location>
        <begin position="996"/>
        <end position="1063"/>
    </location>
</feature>
<gene>
    <name evidence="4" type="ORF">ACFSQW_12105</name>
</gene>
<keyword evidence="1" id="KW-0732">Signal</keyword>
<dbReference type="NCBIfam" id="TIGR01451">
    <property type="entry name" value="B_ant_repeat"/>
    <property type="match status" value="1"/>
</dbReference>
<feature type="domain" description="DUF11" evidence="2">
    <location>
        <begin position="585"/>
        <end position="696"/>
    </location>
</feature>
<dbReference type="InterPro" id="IPR047589">
    <property type="entry name" value="DUF11_rpt"/>
</dbReference>
<dbReference type="Pfam" id="PF18887">
    <property type="entry name" value="MBG_3"/>
    <property type="match status" value="6"/>
</dbReference>
<protein>
    <submittedName>
        <fullName evidence="4">MBG domain-containing protein</fullName>
    </submittedName>
</protein>
<evidence type="ECO:0000256" key="1">
    <source>
        <dbReference type="SAM" id="SignalP"/>
    </source>
</evidence>
<evidence type="ECO:0000259" key="3">
    <source>
        <dbReference type="Pfam" id="PF18887"/>
    </source>
</evidence>
<comment type="caution">
    <text evidence="4">The sequence shown here is derived from an EMBL/GenBank/DDBJ whole genome shotgun (WGS) entry which is preliminary data.</text>
</comment>
<dbReference type="InterPro" id="IPR026341">
    <property type="entry name" value="T9SS_type_B"/>
</dbReference>
<dbReference type="Pfam" id="PF13585">
    <property type="entry name" value="CHU_C"/>
    <property type="match status" value="1"/>
</dbReference>
<dbReference type="InterPro" id="IPR013783">
    <property type="entry name" value="Ig-like_fold"/>
</dbReference>
<feature type="domain" description="MBG" evidence="3">
    <location>
        <begin position="708"/>
        <end position="774"/>
    </location>
</feature>